<organism evidence="1 2">
    <name type="scientific">Hygrophoropsis aurantiaca</name>
    <dbReference type="NCBI Taxonomy" id="72124"/>
    <lineage>
        <taxon>Eukaryota</taxon>
        <taxon>Fungi</taxon>
        <taxon>Dikarya</taxon>
        <taxon>Basidiomycota</taxon>
        <taxon>Agaricomycotina</taxon>
        <taxon>Agaricomycetes</taxon>
        <taxon>Agaricomycetidae</taxon>
        <taxon>Boletales</taxon>
        <taxon>Coniophorineae</taxon>
        <taxon>Hygrophoropsidaceae</taxon>
        <taxon>Hygrophoropsis</taxon>
    </lineage>
</organism>
<proteinExistence type="predicted"/>
<comment type="caution">
    <text evidence="1">The sequence shown here is derived from an EMBL/GenBank/DDBJ whole genome shotgun (WGS) entry which is preliminary data.</text>
</comment>
<accession>A0ACB8ACM4</accession>
<dbReference type="Proteomes" id="UP000790377">
    <property type="component" value="Unassembled WGS sequence"/>
</dbReference>
<protein>
    <submittedName>
        <fullName evidence="1">Uncharacterized protein</fullName>
    </submittedName>
</protein>
<keyword evidence="2" id="KW-1185">Reference proteome</keyword>
<evidence type="ECO:0000313" key="1">
    <source>
        <dbReference type="EMBL" id="KAH7910853.1"/>
    </source>
</evidence>
<sequence length="300" mass="33608">MSMEQLFRAGVPQTRFQTASCSDASPHTQNDSDDFVDFAPDDVIVDPTDTHLLLWSEPSDDDTDFPLFSDSEQYISESQDVLEENRSMYSLKNEFSKEQYFIHSGSSLMGSPDSSSINTPPPEISFPIRYPTNQEFLLDFALDLGPGQLRSQDCGYEEFPESSPFYASLSPFMPNDTPHDPEITSDPVHLTLDQNAIHVCSIPQDTFQPLDSPDQVSFLDAESEDSGPMLFDLDDMLCITEDSSSYLGLLQEQAEDIAYDLNTTATILATSCHTIDTFMHQVDENETGDLFFSEVLDFDD</sequence>
<reference evidence="1" key="1">
    <citation type="journal article" date="2021" name="New Phytol.">
        <title>Evolutionary innovations through gain and loss of genes in the ectomycorrhizal Boletales.</title>
        <authorList>
            <person name="Wu G."/>
            <person name="Miyauchi S."/>
            <person name="Morin E."/>
            <person name="Kuo A."/>
            <person name="Drula E."/>
            <person name="Varga T."/>
            <person name="Kohler A."/>
            <person name="Feng B."/>
            <person name="Cao Y."/>
            <person name="Lipzen A."/>
            <person name="Daum C."/>
            <person name="Hundley H."/>
            <person name="Pangilinan J."/>
            <person name="Johnson J."/>
            <person name="Barry K."/>
            <person name="LaButti K."/>
            <person name="Ng V."/>
            <person name="Ahrendt S."/>
            <person name="Min B."/>
            <person name="Choi I.G."/>
            <person name="Park H."/>
            <person name="Plett J.M."/>
            <person name="Magnuson J."/>
            <person name="Spatafora J.W."/>
            <person name="Nagy L.G."/>
            <person name="Henrissat B."/>
            <person name="Grigoriev I.V."/>
            <person name="Yang Z.L."/>
            <person name="Xu J."/>
            <person name="Martin F.M."/>
        </authorList>
    </citation>
    <scope>NUCLEOTIDE SEQUENCE</scope>
    <source>
        <strain evidence="1">ATCC 28755</strain>
    </source>
</reference>
<name>A0ACB8ACM4_9AGAM</name>
<evidence type="ECO:0000313" key="2">
    <source>
        <dbReference type="Proteomes" id="UP000790377"/>
    </source>
</evidence>
<gene>
    <name evidence="1" type="ORF">BJ138DRAFT_61825</name>
</gene>
<dbReference type="EMBL" id="MU267698">
    <property type="protein sequence ID" value="KAH7910853.1"/>
    <property type="molecule type" value="Genomic_DNA"/>
</dbReference>